<protein>
    <recommendedName>
        <fullName evidence="4">Transcription factor CBF/NF-Y/archaeal histone domain-containing protein</fullName>
    </recommendedName>
</protein>
<proteinExistence type="predicted"/>
<evidence type="ECO:0000313" key="5">
    <source>
        <dbReference type="EMBL" id="KAJ4847198.1"/>
    </source>
</evidence>
<evidence type="ECO:0000259" key="4">
    <source>
        <dbReference type="Pfam" id="PF00808"/>
    </source>
</evidence>
<feature type="region of interest" description="Disordered" evidence="3">
    <location>
        <begin position="94"/>
        <end position="150"/>
    </location>
</feature>
<comment type="subcellular location">
    <subcellularLocation>
        <location evidence="1">Nucleus</location>
    </subcellularLocation>
</comment>
<dbReference type="CDD" id="cd22929">
    <property type="entry name" value="HFD_POLE4-like"/>
    <property type="match status" value="1"/>
</dbReference>
<gene>
    <name evidence="5" type="ORF">Tsubulata_007719</name>
</gene>
<comment type="caution">
    <text evidence="5">The sequence shown here is derived from an EMBL/GenBank/DDBJ whole genome shotgun (WGS) entry which is preliminary data.</text>
</comment>
<keyword evidence="2" id="KW-0539">Nucleus</keyword>
<dbReference type="GO" id="GO:0000976">
    <property type="term" value="F:transcription cis-regulatory region binding"/>
    <property type="evidence" value="ECO:0007669"/>
    <property type="project" value="TreeGrafter"/>
</dbReference>
<dbReference type="InterPro" id="IPR050568">
    <property type="entry name" value="Transcr_DNA_Rep_Reg"/>
</dbReference>
<dbReference type="EMBL" id="JAKUCV010001230">
    <property type="protein sequence ID" value="KAJ4847198.1"/>
    <property type="molecule type" value="Genomic_DNA"/>
</dbReference>
<dbReference type="PANTHER" id="PTHR10252">
    <property type="entry name" value="HISTONE-LIKE TRANSCRIPTION FACTOR CCAAT-RELATED"/>
    <property type="match status" value="1"/>
</dbReference>
<feature type="domain" description="Transcription factor CBF/NF-Y/archaeal histone" evidence="4">
    <location>
        <begin position="22"/>
        <end position="85"/>
    </location>
</feature>
<evidence type="ECO:0000256" key="3">
    <source>
        <dbReference type="SAM" id="MobiDB-lite"/>
    </source>
</evidence>
<name>A0A9Q0JMH3_9ROSI</name>
<evidence type="ECO:0000313" key="6">
    <source>
        <dbReference type="Proteomes" id="UP001141552"/>
    </source>
</evidence>
<dbReference type="GO" id="GO:0005634">
    <property type="term" value="C:nucleus"/>
    <property type="evidence" value="ECO:0007669"/>
    <property type="project" value="UniProtKB-SubCell"/>
</dbReference>
<dbReference type="OrthoDB" id="636685at2759"/>
<dbReference type="GO" id="GO:0006355">
    <property type="term" value="P:regulation of DNA-templated transcription"/>
    <property type="evidence" value="ECO:0007669"/>
    <property type="project" value="TreeGrafter"/>
</dbReference>
<accession>A0A9Q0JMH3</accession>
<reference evidence="5" key="2">
    <citation type="journal article" date="2023" name="Plants (Basel)">
        <title>Annotation of the Turnera subulata (Passifloraceae) Draft Genome Reveals the S-Locus Evolved after the Divergence of Turneroideae from Passifloroideae in a Stepwise Manner.</title>
        <authorList>
            <person name="Henning P.M."/>
            <person name="Roalson E.H."/>
            <person name="Mir W."/>
            <person name="McCubbin A.G."/>
            <person name="Shore J.S."/>
        </authorList>
    </citation>
    <scope>NUCLEOTIDE SEQUENCE</scope>
    <source>
        <strain evidence="5">F60SS</strain>
    </source>
</reference>
<keyword evidence="6" id="KW-1185">Reference proteome</keyword>
<evidence type="ECO:0000256" key="1">
    <source>
        <dbReference type="ARBA" id="ARBA00004123"/>
    </source>
</evidence>
<dbReference type="GO" id="GO:0046982">
    <property type="term" value="F:protein heterodimerization activity"/>
    <property type="evidence" value="ECO:0007669"/>
    <property type="project" value="InterPro"/>
</dbReference>
<dbReference type="Gene3D" id="1.10.20.10">
    <property type="entry name" value="Histone, subunit A"/>
    <property type="match status" value="1"/>
</dbReference>
<dbReference type="InterPro" id="IPR009072">
    <property type="entry name" value="Histone-fold"/>
</dbReference>
<reference evidence="5" key="1">
    <citation type="submission" date="2022-02" db="EMBL/GenBank/DDBJ databases">
        <authorList>
            <person name="Henning P.M."/>
            <person name="McCubbin A.G."/>
            <person name="Shore J.S."/>
        </authorList>
    </citation>
    <scope>NUCLEOTIDE SEQUENCE</scope>
    <source>
        <strain evidence="5">F60SS</strain>
        <tissue evidence="5">Leaves</tissue>
    </source>
</reference>
<sequence length="150" mass="16430">MAEAAETVAATAADDEIPTRPEFPTARVKKIMKLDKDINKANSDALFLVAHSADLFLRSLAKESAGVASEKKRRIVKLEHLRIAVKRHRPTSDFLLDSLPAPAQPSNKPPARSDTARTEKPPAQVPPGTRRIDHFFSKTATEAPVQITDT</sequence>
<dbReference type="Proteomes" id="UP001141552">
    <property type="component" value="Unassembled WGS sequence"/>
</dbReference>
<dbReference type="AlphaFoldDB" id="A0A9Q0JMH3"/>
<feature type="region of interest" description="Disordered" evidence="3">
    <location>
        <begin position="1"/>
        <end position="21"/>
    </location>
</feature>
<dbReference type="SUPFAM" id="SSF47113">
    <property type="entry name" value="Histone-fold"/>
    <property type="match status" value="1"/>
</dbReference>
<organism evidence="5 6">
    <name type="scientific">Turnera subulata</name>
    <dbReference type="NCBI Taxonomy" id="218843"/>
    <lineage>
        <taxon>Eukaryota</taxon>
        <taxon>Viridiplantae</taxon>
        <taxon>Streptophyta</taxon>
        <taxon>Embryophyta</taxon>
        <taxon>Tracheophyta</taxon>
        <taxon>Spermatophyta</taxon>
        <taxon>Magnoliopsida</taxon>
        <taxon>eudicotyledons</taxon>
        <taxon>Gunneridae</taxon>
        <taxon>Pentapetalae</taxon>
        <taxon>rosids</taxon>
        <taxon>fabids</taxon>
        <taxon>Malpighiales</taxon>
        <taxon>Passifloraceae</taxon>
        <taxon>Turnera</taxon>
    </lineage>
</organism>
<evidence type="ECO:0000256" key="2">
    <source>
        <dbReference type="ARBA" id="ARBA00023242"/>
    </source>
</evidence>
<dbReference type="Pfam" id="PF00808">
    <property type="entry name" value="CBFD_NFYB_HMF"/>
    <property type="match status" value="1"/>
</dbReference>
<dbReference type="InterPro" id="IPR003958">
    <property type="entry name" value="CBFA_NFYB_domain"/>
</dbReference>
<feature type="compositionally biased region" description="Low complexity" evidence="3">
    <location>
        <begin position="1"/>
        <end position="12"/>
    </location>
</feature>
<dbReference type="PANTHER" id="PTHR10252:SF54">
    <property type="entry name" value="CHROMATIN ACCESSIBILITY COMPLEX PROTEIN 1"/>
    <property type="match status" value="1"/>
</dbReference>